<name>A0A6I7HLB8_9HYPH</name>
<reference evidence="1 2" key="1">
    <citation type="submission" date="2018-07" db="EMBL/GenBank/DDBJ databases">
        <title>Genomic Encyclopedia of Type Strains, Phase IV (KMG-IV): sequencing the most valuable type-strain genomes for metagenomic binning, comparative biology and taxonomic classification.</title>
        <authorList>
            <person name="Goeker M."/>
        </authorList>
    </citation>
    <scope>NUCLEOTIDE SEQUENCE [LARGE SCALE GENOMIC DNA]</scope>
    <source>
        <strain evidence="1 2">DSM 25528</strain>
    </source>
</reference>
<evidence type="ECO:0008006" key="3">
    <source>
        <dbReference type="Google" id="ProtNLM"/>
    </source>
</evidence>
<sequence length="68" mass="7676">MLNCWTATGLASQAMERKLTMMERLKLNAHIAMCSGCRNFTSQVRDLRQMSRFYCSGAGQGESPKKQD</sequence>
<dbReference type="Proteomes" id="UP000252582">
    <property type="component" value="Unassembled WGS sequence"/>
</dbReference>
<proteinExistence type="predicted"/>
<gene>
    <name evidence="1" type="ORF">DFR48_106197</name>
</gene>
<keyword evidence="2" id="KW-1185">Reference proteome</keyword>
<protein>
    <recommendedName>
        <fullName evidence="3">Zinc finger protein</fullName>
    </recommendedName>
</protein>
<evidence type="ECO:0000313" key="2">
    <source>
        <dbReference type="Proteomes" id="UP000252582"/>
    </source>
</evidence>
<comment type="caution">
    <text evidence="1">The sequence shown here is derived from an EMBL/GenBank/DDBJ whole genome shotgun (WGS) entry which is preliminary data.</text>
</comment>
<evidence type="ECO:0000313" key="1">
    <source>
        <dbReference type="EMBL" id="RCW24075.1"/>
    </source>
</evidence>
<organism evidence="1 2">
    <name type="scientific">Ciceribacter lividus</name>
    <dbReference type="NCBI Taxonomy" id="1197950"/>
    <lineage>
        <taxon>Bacteria</taxon>
        <taxon>Pseudomonadati</taxon>
        <taxon>Pseudomonadota</taxon>
        <taxon>Alphaproteobacteria</taxon>
        <taxon>Hyphomicrobiales</taxon>
        <taxon>Rhizobiaceae</taxon>
        <taxon>Ciceribacter</taxon>
    </lineage>
</organism>
<accession>A0A6I7HLB8</accession>
<dbReference type="EMBL" id="QPIX01000006">
    <property type="protein sequence ID" value="RCW24075.1"/>
    <property type="molecule type" value="Genomic_DNA"/>
</dbReference>
<dbReference type="AlphaFoldDB" id="A0A6I7HLB8"/>
<dbReference type="RefSeq" id="WP_114363485.1">
    <property type="nucleotide sequence ID" value="NZ_QPIX01000006.1"/>
</dbReference>